<keyword evidence="3 5" id="KW-0378">Hydrolase</keyword>
<evidence type="ECO:0000256" key="4">
    <source>
        <dbReference type="ARBA" id="ARBA00023204"/>
    </source>
</evidence>
<dbReference type="NCBIfam" id="TIGR00567">
    <property type="entry name" value="3mg"/>
    <property type="match status" value="1"/>
</dbReference>
<evidence type="ECO:0000313" key="7">
    <source>
        <dbReference type="Proteomes" id="UP000298616"/>
    </source>
</evidence>
<dbReference type="EC" id="3.2.2.-" evidence="5"/>
<dbReference type="KEGG" id="fpf:DCC35_12450"/>
<keyword evidence="2 5" id="KW-0227">DNA damage</keyword>
<dbReference type="GO" id="GO:0003677">
    <property type="term" value="F:DNA binding"/>
    <property type="evidence" value="ECO:0007669"/>
    <property type="project" value="InterPro"/>
</dbReference>
<dbReference type="Gene3D" id="3.10.300.10">
    <property type="entry name" value="Methylpurine-DNA glycosylase (MPG)"/>
    <property type="match status" value="1"/>
</dbReference>
<reference evidence="6 7" key="1">
    <citation type="submission" date="2018-04" db="EMBL/GenBank/DDBJ databases">
        <title>Complete genome uncultured novel isolate.</title>
        <authorList>
            <person name="Merlino G."/>
        </authorList>
    </citation>
    <scope>NUCLEOTIDE SEQUENCE [LARGE SCALE GENOMIC DNA]</scope>
    <source>
        <strain evidence="7">R1DC9</strain>
    </source>
</reference>
<dbReference type="InterPro" id="IPR011034">
    <property type="entry name" value="Formyl_transferase-like_C_sf"/>
</dbReference>
<dbReference type="FunFam" id="3.10.300.10:FF:000001">
    <property type="entry name" value="Putative 3-methyladenine DNA glycosylase"/>
    <property type="match status" value="1"/>
</dbReference>
<comment type="similarity">
    <text evidence="1 5">Belongs to the DNA glycosylase MPG family.</text>
</comment>
<dbReference type="Pfam" id="PF02245">
    <property type="entry name" value="Pur_DNA_glyco"/>
    <property type="match status" value="1"/>
</dbReference>
<dbReference type="EMBL" id="CP028923">
    <property type="protein sequence ID" value="QCK15495.1"/>
    <property type="molecule type" value="Genomic_DNA"/>
</dbReference>
<dbReference type="InterPro" id="IPR003180">
    <property type="entry name" value="MPG"/>
</dbReference>
<evidence type="ECO:0000313" key="6">
    <source>
        <dbReference type="EMBL" id="QCK15495.1"/>
    </source>
</evidence>
<dbReference type="RefSeq" id="WP_137091092.1">
    <property type="nucleotide sequence ID" value="NZ_CP028923.1"/>
</dbReference>
<evidence type="ECO:0000256" key="1">
    <source>
        <dbReference type="ARBA" id="ARBA00009232"/>
    </source>
</evidence>
<accession>A0A4D7JXP9</accession>
<organism evidence="6 7">
    <name type="scientific">Mangrovivirga cuniculi</name>
    <dbReference type="NCBI Taxonomy" id="2715131"/>
    <lineage>
        <taxon>Bacteria</taxon>
        <taxon>Pseudomonadati</taxon>
        <taxon>Bacteroidota</taxon>
        <taxon>Cytophagia</taxon>
        <taxon>Cytophagales</taxon>
        <taxon>Mangrovivirgaceae</taxon>
        <taxon>Mangrovivirga</taxon>
    </lineage>
</organism>
<dbReference type="CDD" id="cd00540">
    <property type="entry name" value="AAG"/>
    <property type="match status" value="1"/>
</dbReference>
<dbReference type="HAMAP" id="MF_00527">
    <property type="entry name" value="3MGH"/>
    <property type="match status" value="1"/>
</dbReference>
<dbReference type="PANTHER" id="PTHR10429">
    <property type="entry name" value="DNA-3-METHYLADENINE GLYCOSYLASE"/>
    <property type="match status" value="1"/>
</dbReference>
<proteinExistence type="inferred from homology"/>
<protein>
    <recommendedName>
        <fullName evidence="5">Putative 3-methyladenine DNA glycosylase</fullName>
        <ecNumber evidence="5">3.2.2.-</ecNumber>
    </recommendedName>
</protein>
<dbReference type="GO" id="GO:0003905">
    <property type="term" value="F:alkylbase DNA N-glycosylase activity"/>
    <property type="evidence" value="ECO:0007669"/>
    <property type="project" value="InterPro"/>
</dbReference>
<dbReference type="SUPFAM" id="SSF50486">
    <property type="entry name" value="FMT C-terminal domain-like"/>
    <property type="match status" value="1"/>
</dbReference>
<gene>
    <name evidence="6" type="ORF">DCC35_12450</name>
</gene>
<name>A0A4D7JXP9_9BACT</name>
<keyword evidence="4 5" id="KW-0234">DNA repair</keyword>
<keyword evidence="7" id="KW-1185">Reference proteome</keyword>
<evidence type="ECO:0000256" key="3">
    <source>
        <dbReference type="ARBA" id="ARBA00022801"/>
    </source>
</evidence>
<dbReference type="Proteomes" id="UP000298616">
    <property type="component" value="Chromosome"/>
</dbReference>
<dbReference type="InterPro" id="IPR036995">
    <property type="entry name" value="MPG_sf"/>
</dbReference>
<evidence type="ECO:0000256" key="5">
    <source>
        <dbReference type="HAMAP-Rule" id="MF_00527"/>
    </source>
</evidence>
<dbReference type="GO" id="GO:0006284">
    <property type="term" value="P:base-excision repair"/>
    <property type="evidence" value="ECO:0007669"/>
    <property type="project" value="InterPro"/>
</dbReference>
<dbReference type="OrthoDB" id="9794313at2"/>
<dbReference type="AlphaFoldDB" id="A0A4D7JXP9"/>
<evidence type="ECO:0000256" key="2">
    <source>
        <dbReference type="ARBA" id="ARBA00022763"/>
    </source>
</evidence>
<dbReference type="PANTHER" id="PTHR10429:SF0">
    <property type="entry name" value="DNA-3-METHYLADENINE GLYCOSYLASE"/>
    <property type="match status" value="1"/>
</dbReference>
<sequence length="197" mass="22404">MEKLNKEFYLQNNVVSIAKQLLGKVINYQTGGFLHRLRIVETEAYRSFNDKACHASGGMTKRTRVMFMEGGRCYIYLCYGIHHLFNIVTNVEGTADAILVRAVEPLNQSDYDYPSTDGPGKWTKAIGLKVDMTGHSLVSDELFLTNKPELTDEEIMVSKRIGVDYAGEDALNPWRFYIKGSKYVSKKLKEDFLLSEL</sequence>